<keyword evidence="5 7" id="KW-0326">Glycosidase</keyword>
<reference evidence="10 11" key="1">
    <citation type="submission" date="2019-03" db="EMBL/GenBank/DDBJ databases">
        <title>Draft genome of Massilia hortus sp. nov., a novel bacterial species of the Oxalobacteraceae family.</title>
        <authorList>
            <person name="Peta V."/>
            <person name="Raths R."/>
            <person name="Bucking H."/>
        </authorList>
    </citation>
    <scope>NUCLEOTIDE SEQUENCE [LARGE SCALE GENOMIC DNA]</scope>
    <source>
        <strain evidence="10 11">ONC3</strain>
    </source>
</reference>
<dbReference type="InterPro" id="IPR006102">
    <property type="entry name" value="Ig-like_GH2"/>
</dbReference>
<dbReference type="InterPro" id="IPR008979">
    <property type="entry name" value="Galactose-bd-like_sf"/>
</dbReference>
<dbReference type="InterPro" id="IPR006103">
    <property type="entry name" value="Glyco_hydro_2_cat"/>
</dbReference>
<dbReference type="Gene3D" id="2.60.120.260">
    <property type="entry name" value="Galactose-binding domain-like"/>
    <property type="match status" value="1"/>
</dbReference>
<dbReference type="GO" id="GO:0030246">
    <property type="term" value="F:carbohydrate binding"/>
    <property type="evidence" value="ECO:0007669"/>
    <property type="project" value="InterPro"/>
</dbReference>
<evidence type="ECO:0000313" key="10">
    <source>
        <dbReference type="EMBL" id="TFW29843.1"/>
    </source>
</evidence>
<evidence type="ECO:0000256" key="8">
    <source>
        <dbReference type="SAM" id="SignalP"/>
    </source>
</evidence>
<evidence type="ECO:0000256" key="7">
    <source>
        <dbReference type="RuleBase" id="RU361154"/>
    </source>
</evidence>
<dbReference type="Gene3D" id="2.60.40.10">
    <property type="entry name" value="Immunoglobulins"/>
    <property type="match status" value="2"/>
</dbReference>
<evidence type="ECO:0000256" key="4">
    <source>
        <dbReference type="ARBA" id="ARBA00022801"/>
    </source>
</evidence>
<dbReference type="GO" id="GO:0009341">
    <property type="term" value="C:beta-galactosidase complex"/>
    <property type="evidence" value="ECO:0007669"/>
    <property type="project" value="InterPro"/>
</dbReference>
<dbReference type="Pfam" id="PF02837">
    <property type="entry name" value="Glyco_hydro_2_N"/>
    <property type="match status" value="1"/>
</dbReference>
<evidence type="ECO:0000259" key="9">
    <source>
        <dbReference type="SMART" id="SM01038"/>
    </source>
</evidence>
<dbReference type="InterPro" id="IPR006104">
    <property type="entry name" value="Glyco_hydro_2_N"/>
</dbReference>
<dbReference type="InterPro" id="IPR023232">
    <property type="entry name" value="Glyco_hydro_2_AS"/>
</dbReference>
<dbReference type="GO" id="GO:0005990">
    <property type="term" value="P:lactose catabolic process"/>
    <property type="evidence" value="ECO:0007669"/>
    <property type="project" value="TreeGrafter"/>
</dbReference>
<protein>
    <recommendedName>
        <fullName evidence="3 7">Beta-galactosidase</fullName>
        <ecNumber evidence="3 7">3.2.1.23</ecNumber>
    </recommendedName>
    <alternativeName>
        <fullName evidence="6 7">Lactase</fullName>
    </alternativeName>
</protein>
<evidence type="ECO:0000313" key="11">
    <source>
        <dbReference type="Proteomes" id="UP000297258"/>
    </source>
</evidence>
<dbReference type="Pfam" id="PF02836">
    <property type="entry name" value="Glyco_hydro_2_C"/>
    <property type="match status" value="1"/>
</dbReference>
<dbReference type="InterPro" id="IPR011013">
    <property type="entry name" value="Gal_mutarotase_sf_dom"/>
</dbReference>
<dbReference type="RefSeq" id="WP_135191033.1">
    <property type="nucleotide sequence ID" value="NZ_SPUM01000119.1"/>
</dbReference>
<evidence type="ECO:0000256" key="1">
    <source>
        <dbReference type="ARBA" id="ARBA00001412"/>
    </source>
</evidence>
<comment type="caution">
    <text evidence="10">The sequence shown here is derived from an EMBL/GenBank/DDBJ whole genome shotgun (WGS) entry which is preliminary data.</text>
</comment>
<dbReference type="PANTHER" id="PTHR46323:SF2">
    <property type="entry name" value="BETA-GALACTOSIDASE"/>
    <property type="match status" value="1"/>
</dbReference>
<dbReference type="EC" id="3.2.1.23" evidence="3 7"/>
<dbReference type="PANTHER" id="PTHR46323">
    <property type="entry name" value="BETA-GALACTOSIDASE"/>
    <property type="match status" value="1"/>
</dbReference>
<dbReference type="Pfam" id="PF00703">
    <property type="entry name" value="Glyco_hydro_2"/>
    <property type="match status" value="1"/>
</dbReference>
<dbReference type="PROSITE" id="PS00719">
    <property type="entry name" value="GLYCOSYL_HYDROL_F2_1"/>
    <property type="match status" value="1"/>
</dbReference>
<dbReference type="SUPFAM" id="SSF49303">
    <property type="entry name" value="beta-Galactosidase/glucuronidase domain"/>
    <property type="match status" value="2"/>
</dbReference>
<dbReference type="Gene3D" id="3.20.20.80">
    <property type="entry name" value="Glycosidases"/>
    <property type="match status" value="1"/>
</dbReference>
<keyword evidence="11" id="KW-1185">Reference proteome</keyword>
<dbReference type="InterPro" id="IPR013783">
    <property type="entry name" value="Ig-like_fold"/>
</dbReference>
<dbReference type="InterPro" id="IPR036156">
    <property type="entry name" value="Beta-gal/glucu_dom_sf"/>
</dbReference>
<comment type="similarity">
    <text evidence="2 7">Belongs to the glycosyl hydrolase 2 family.</text>
</comment>
<dbReference type="Gene3D" id="2.70.98.10">
    <property type="match status" value="1"/>
</dbReference>
<proteinExistence type="inferred from homology"/>
<keyword evidence="4 7" id="KW-0378">Hydrolase</keyword>
<comment type="catalytic activity">
    <reaction evidence="1 7">
        <text>Hydrolysis of terminal non-reducing beta-D-galactose residues in beta-D-galactosides.</text>
        <dbReference type="EC" id="3.2.1.23"/>
    </reaction>
</comment>
<dbReference type="InterPro" id="IPR032312">
    <property type="entry name" value="LacZ_4"/>
</dbReference>
<dbReference type="Proteomes" id="UP000297258">
    <property type="component" value="Unassembled WGS sequence"/>
</dbReference>
<accession>A0A4Y9SYZ1</accession>
<feature type="domain" description="Beta galactosidase small chain/" evidence="9">
    <location>
        <begin position="716"/>
        <end position="959"/>
    </location>
</feature>
<organism evidence="10 11">
    <name type="scientific">Massilia horti</name>
    <dbReference type="NCBI Taxonomy" id="2562153"/>
    <lineage>
        <taxon>Bacteria</taxon>
        <taxon>Pseudomonadati</taxon>
        <taxon>Pseudomonadota</taxon>
        <taxon>Betaproteobacteria</taxon>
        <taxon>Burkholderiales</taxon>
        <taxon>Oxalobacteraceae</taxon>
        <taxon>Telluria group</taxon>
        <taxon>Massilia</taxon>
    </lineage>
</organism>
<dbReference type="Pfam" id="PF16353">
    <property type="entry name" value="LacZ_4"/>
    <property type="match status" value="1"/>
</dbReference>
<dbReference type="SMART" id="SM01038">
    <property type="entry name" value="Bgal_small_N"/>
    <property type="match status" value="1"/>
</dbReference>
<dbReference type="InterPro" id="IPR023230">
    <property type="entry name" value="Glyco_hydro_2_CS"/>
</dbReference>
<evidence type="ECO:0000256" key="5">
    <source>
        <dbReference type="ARBA" id="ARBA00023295"/>
    </source>
</evidence>
<evidence type="ECO:0000256" key="3">
    <source>
        <dbReference type="ARBA" id="ARBA00012756"/>
    </source>
</evidence>
<dbReference type="SUPFAM" id="SSF51445">
    <property type="entry name" value="(Trans)glycosidases"/>
    <property type="match status" value="1"/>
</dbReference>
<keyword evidence="8" id="KW-0732">Signal</keyword>
<dbReference type="Pfam" id="PF02929">
    <property type="entry name" value="Bgal_small_N"/>
    <property type="match status" value="1"/>
</dbReference>
<dbReference type="InterPro" id="IPR014718">
    <property type="entry name" value="GH-type_carb-bd"/>
</dbReference>
<dbReference type="GO" id="GO:0004565">
    <property type="term" value="F:beta-galactosidase activity"/>
    <property type="evidence" value="ECO:0007669"/>
    <property type="project" value="UniProtKB-EC"/>
</dbReference>
<dbReference type="SUPFAM" id="SSF49785">
    <property type="entry name" value="Galactose-binding domain-like"/>
    <property type="match status" value="1"/>
</dbReference>
<dbReference type="OrthoDB" id="53299at2"/>
<gene>
    <name evidence="10" type="ORF">E4O92_18000</name>
</gene>
<dbReference type="InterPro" id="IPR050347">
    <property type="entry name" value="Bact_Beta-galactosidase"/>
</dbReference>
<feature type="signal peptide" evidence="8">
    <location>
        <begin position="1"/>
        <end position="24"/>
    </location>
</feature>
<dbReference type="InterPro" id="IPR017853">
    <property type="entry name" value="GH"/>
</dbReference>
<evidence type="ECO:0000256" key="6">
    <source>
        <dbReference type="ARBA" id="ARBA00032230"/>
    </source>
</evidence>
<dbReference type="InterPro" id="IPR004199">
    <property type="entry name" value="B-gal_small/dom_5"/>
</dbReference>
<dbReference type="SUPFAM" id="SSF74650">
    <property type="entry name" value="Galactose mutarotase-like"/>
    <property type="match status" value="1"/>
</dbReference>
<sequence>MKRFALLPLAALLSSAFLSSTALSAPAEMYPVRAKGFTQSLNGKWSFKYIPALQAGADEGFYSPQYDVSAWKSIPVPANWELQGFAEPKYDLALQDGLGLYRRPFRIPGNWQGRKIYLRFDGVAFGFDFWINGQKAGASSASAFNAHTFDVTDLLRANGDNMLAVKVTTKPKGYEFDVNDDWSLSGIFRDVTLFSVPVTHVQDLTTSTTLKDDGSAELSVAMKVSGMGAEVHGKLLAPDGRVVNEFALRPGDSGAHAAVVRVAHPKLWTAETPALYRLQLTLSANGRELQSIDQRIGLREVRIVGGVLQLNGRPIKLRGVNHHDLAPGTGRVVTEAQVRQDLALMKKANINYVRTSHYPPSERFIELCDELGFYVVDEVAIGKGEEHQAKRDYRDTILARVEPTIIRDKNHPSVIIWSIGNENPITEAELEAGRLAKQLDPSRPITIPKVGSYFAKNYQRIPEYVDIYAPHYPTNSTVRDYAKKLDRPVIFTEYAHALGLAADRIQEQWELIQAHPGFAGGSIWHFQDQGLLRTSSEPVDRTKPTRAVWLDPVRYYDMNGLDGMDGIVYSDRTPQADYWEVRKVYSPLQIAERNVSVKPGAGQVTLTVENRYDFRALAGMHLEWAVQRNGADLQKGKLALSAASRERETVRIPVNVPLDAGADVLALKLRCVDEKGEEIIDRVVRLDLQDADRTGWLAKLPAAGQASVSEDANEVRIASERWVLTVARASGALSIRDHAGRVVVAGIYPHSGRRPTEAEALGTKTTGLWNMSTLTTLETPSVKVEQEGGKVRLSVSGRYPRPDAPEQAFVGGYQVELEPGGALAISYDFTATDAKGALSEAGLSVVAPAGLTEFRWIGQGPYAGYPGKDKLNEFGLFHLNRDDLRFQGNRRETELALLTSAAGNGLLLAMPAGDVAVERAGEQTLLSHNALIGGLGNKGTRPETTIALNGELRIAGKFTLLPLDSAWPGALTRWFGKLGTAKDVFRPFYHSYDQ</sequence>
<feature type="chain" id="PRO_5021361989" description="Beta-galactosidase" evidence="8">
    <location>
        <begin position="25"/>
        <end position="994"/>
    </location>
</feature>
<name>A0A4Y9SYZ1_9BURK</name>
<dbReference type="AlphaFoldDB" id="A0A4Y9SYZ1"/>
<dbReference type="EMBL" id="SPUM01000119">
    <property type="protein sequence ID" value="TFW29843.1"/>
    <property type="molecule type" value="Genomic_DNA"/>
</dbReference>
<dbReference type="InterPro" id="IPR006101">
    <property type="entry name" value="Glyco_hydro_2"/>
</dbReference>
<evidence type="ECO:0000256" key="2">
    <source>
        <dbReference type="ARBA" id="ARBA00007401"/>
    </source>
</evidence>
<dbReference type="PROSITE" id="PS00608">
    <property type="entry name" value="GLYCOSYL_HYDROL_F2_2"/>
    <property type="match status" value="1"/>
</dbReference>
<dbReference type="PRINTS" id="PR00132">
    <property type="entry name" value="GLHYDRLASE2"/>
</dbReference>